<protein>
    <submittedName>
        <fullName evidence="1">WGS project CBMI000000000 data, contig CS3069_c001572</fullName>
    </submittedName>
</protein>
<proteinExistence type="predicted"/>
<comment type="caution">
    <text evidence="1">The sequence shown here is derived from an EMBL/GenBank/DDBJ whole genome shotgun (WGS) entry which is preliminary data.</text>
</comment>
<evidence type="ECO:0000313" key="1">
    <source>
        <dbReference type="EMBL" id="CEG04575.1"/>
    </source>
</evidence>
<sequence length="84" mass="8864">MGLLKIRGYNKAISILDEALLADSVEPANLAINAKKYGNKRLALIGDALLCLILVNNSIIGGASIAESYKICIAEASNAALYKD</sequence>
<gene>
    <name evidence="1" type="ORF">BN850_0063320</name>
</gene>
<dbReference type="AlphaFoldDB" id="A0A090MFY8"/>
<name>A0A090MFY8_9HYPO</name>
<reference evidence="1" key="1">
    <citation type="submission" date="2013-05" db="EMBL/GenBank/DDBJ databases">
        <title>Draft genome sequences of six wheat associated Fusarium spp. isolates.</title>
        <authorList>
            <person name="Moolhuijzen P.M."/>
            <person name="Manners J.M."/>
            <person name="Wilcox S."/>
            <person name="Bellgard M.I."/>
            <person name="Gardiner D.M."/>
        </authorList>
    </citation>
    <scope>NUCLEOTIDE SEQUENCE</scope>
    <source>
        <strain evidence="1">CS3069</strain>
    </source>
</reference>
<organism evidence="1">
    <name type="scientific">Fusarium clavum</name>
    <dbReference type="NCBI Taxonomy" id="2594811"/>
    <lineage>
        <taxon>Eukaryota</taxon>
        <taxon>Fungi</taxon>
        <taxon>Dikarya</taxon>
        <taxon>Ascomycota</taxon>
        <taxon>Pezizomycotina</taxon>
        <taxon>Sordariomycetes</taxon>
        <taxon>Hypocreomycetidae</taxon>
        <taxon>Hypocreales</taxon>
        <taxon>Nectriaceae</taxon>
        <taxon>Fusarium</taxon>
        <taxon>Fusarium incarnatum-equiseti species complex</taxon>
    </lineage>
</organism>
<accession>A0A090MFY8</accession>
<dbReference type="EMBL" id="CBMI010001570">
    <property type="protein sequence ID" value="CEG04575.1"/>
    <property type="molecule type" value="Genomic_DNA"/>
</dbReference>